<sequence>MITITDCIALSDLTEAEIDAIAEHEHVPEMVAVEIGCCLVHAPDAARRIAGMIREDIAVARAHGRLAHVAELQDVLRGFVAGHPGL</sequence>
<dbReference type="KEGG" id="azz:DEW08_22440"/>
<evidence type="ECO:0000313" key="1">
    <source>
        <dbReference type="EMBL" id="AWK88833.1"/>
    </source>
</evidence>
<dbReference type="RefSeq" id="WP_109331508.1">
    <property type="nucleotide sequence ID" value="NZ_CP029356.1"/>
</dbReference>
<dbReference type="Proteomes" id="UP000245629">
    <property type="component" value="Plasmid unnamed1"/>
</dbReference>
<keyword evidence="1" id="KW-0614">Plasmid</keyword>
<gene>
    <name evidence="1" type="ORF">DEW08_22440</name>
</gene>
<dbReference type="OrthoDB" id="5625447at2"/>
<dbReference type="EMBL" id="CP029356">
    <property type="protein sequence ID" value="AWK88833.1"/>
    <property type="molecule type" value="Genomic_DNA"/>
</dbReference>
<dbReference type="AlphaFoldDB" id="A0A2S2CWC8"/>
<proteinExistence type="predicted"/>
<keyword evidence="2" id="KW-1185">Reference proteome</keyword>
<reference evidence="2" key="1">
    <citation type="submission" date="2018-05" db="EMBL/GenBank/DDBJ databases">
        <title>Azospirillum thermophila sp. nov., a novel isolated from hot spring.</title>
        <authorList>
            <person name="Zhao Z."/>
        </authorList>
    </citation>
    <scope>NUCLEOTIDE SEQUENCE [LARGE SCALE GENOMIC DNA]</scope>
    <source>
        <strain evidence="2">CFH 70021</strain>
        <plasmid evidence="2">unnamed1</plasmid>
    </source>
</reference>
<evidence type="ECO:0000313" key="2">
    <source>
        <dbReference type="Proteomes" id="UP000245629"/>
    </source>
</evidence>
<protein>
    <submittedName>
        <fullName evidence="1">Uncharacterized protein</fullName>
    </submittedName>
</protein>
<organism evidence="1 2">
    <name type="scientific">Azospirillum thermophilum</name>
    <dbReference type="NCBI Taxonomy" id="2202148"/>
    <lineage>
        <taxon>Bacteria</taxon>
        <taxon>Pseudomonadati</taxon>
        <taxon>Pseudomonadota</taxon>
        <taxon>Alphaproteobacteria</taxon>
        <taxon>Rhodospirillales</taxon>
        <taxon>Azospirillaceae</taxon>
        <taxon>Azospirillum</taxon>
    </lineage>
</organism>
<accession>A0A2S2CWC8</accession>
<name>A0A2S2CWC8_9PROT</name>
<geneLocation type="plasmid" evidence="1 2">
    <name>unnamed1</name>
</geneLocation>